<dbReference type="Proteomes" id="UP000194003">
    <property type="component" value="Unassembled WGS sequence"/>
</dbReference>
<accession>A0A1Y2K2I3</accession>
<dbReference type="OrthoDB" id="8480297at2"/>
<dbReference type="SUPFAM" id="SSF53271">
    <property type="entry name" value="PRTase-like"/>
    <property type="match status" value="1"/>
</dbReference>
<dbReference type="GO" id="GO:0032264">
    <property type="term" value="P:IMP salvage"/>
    <property type="evidence" value="ECO:0007669"/>
    <property type="project" value="TreeGrafter"/>
</dbReference>
<keyword evidence="5" id="KW-1185">Reference proteome</keyword>
<dbReference type="PANTHER" id="PTHR43340:SF1">
    <property type="entry name" value="HYPOXANTHINE PHOSPHORIBOSYLTRANSFERASE"/>
    <property type="match status" value="1"/>
</dbReference>
<dbReference type="InterPro" id="IPR029057">
    <property type="entry name" value="PRTase-like"/>
</dbReference>
<dbReference type="GO" id="GO:0004422">
    <property type="term" value="F:hypoxanthine phosphoribosyltransferase activity"/>
    <property type="evidence" value="ECO:0007669"/>
    <property type="project" value="TreeGrafter"/>
</dbReference>
<dbReference type="Gene3D" id="3.40.50.2020">
    <property type="match status" value="1"/>
</dbReference>
<dbReference type="CDD" id="cd06223">
    <property type="entry name" value="PRTases_typeI"/>
    <property type="match status" value="1"/>
</dbReference>
<dbReference type="GO" id="GO:0005829">
    <property type="term" value="C:cytosol"/>
    <property type="evidence" value="ECO:0007669"/>
    <property type="project" value="TreeGrafter"/>
</dbReference>
<comment type="catalytic activity">
    <reaction evidence="2">
        <text>IMP + diphosphate = hypoxanthine + 5-phospho-alpha-D-ribose 1-diphosphate</text>
        <dbReference type="Rhea" id="RHEA:17973"/>
        <dbReference type="ChEBI" id="CHEBI:17368"/>
        <dbReference type="ChEBI" id="CHEBI:33019"/>
        <dbReference type="ChEBI" id="CHEBI:58017"/>
        <dbReference type="ChEBI" id="CHEBI:58053"/>
        <dbReference type="EC" id="2.4.2.8"/>
    </reaction>
    <physiologicalReaction direction="right-to-left" evidence="2">
        <dbReference type="Rhea" id="RHEA:17975"/>
    </physiologicalReaction>
</comment>
<dbReference type="PANTHER" id="PTHR43340">
    <property type="entry name" value="HYPOXANTHINE-GUANINE PHOSPHORIBOSYLTRANSFERASE"/>
    <property type="match status" value="1"/>
</dbReference>
<comment type="caution">
    <text evidence="4">The sequence shown here is derived from an EMBL/GenBank/DDBJ whole genome shotgun (WGS) entry which is preliminary data.</text>
</comment>
<dbReference type="GO" id="GO:0046100">
    <property type="term" value="P:hypoxanthine metabolic process"/>
    <property type="evidence" value="ECO:0007669"/>
    <property type="project" value="TreeGrafter"/>
</dbReference>
<organism evidence="4 5">
    <name type="scientific">Magnetofaba australis IT-1</name>
    <dbReference type="NCBI Taxonomy" id="1434232"/>
    <lineage>
        <taxon>Bacteria</taxon>
        <taxon>Pseudomonadati</taxon>
        <taxon>Pseudomonadota</taxon>
        <taxon>Magnetococcia</taxon>
        <taxon>Magnetococcales</taxon>
        <taxon>Magnetococcaceae</taxon>
        <taxon>Magnetofaba</taxon>
    </lineage>
</organism>
<feature type="domain" description="Phosphoribosyltransferase" evidence="3">
    <location>
        <begin position="18"/>
        <end position="162"/>
    </location>
</feature>
<comment type="catalytic activity">
    <reaction evidence="1">
        <text>GMP + diphosphate = guanine + 5-phospho-alpha-D-ribose 1-diphosphate</text>
        <dbReference type="Rhea" id="RHEA:25424"/>
        <dbReference type="ChEBI" id="CHEBI:16235"/>
        <dbReference type="ChEBI" id="CHEBI:33019"/>
        <dbReference type="ChEBI" id="CHEBI:58017"/>
        <dbReference type="ChEBI" id="CHEBI:58115"/>
        <dbReference type="EC" id="2.4.2.8"/>
    </reaction>
    <physiologicalReaction direction="right-to-left" evidence="1">
        <dbReference type="Rhea" id="RHEA:25426"/>
    </physiologicalReaction>
</comment>
<dbReference type="GO" id="GO:0006178">
    <property type="term" value="P:guanine salvage"/>
    <property type="evidence" value="ECO:0007669"/>
    <property type="project" value="TreeGrafter"/>
</dbReference>
<dbReference type="RefSeq" id="WP_158089531.1">
    <property type="nucleotide sequence ID" value="NZ_LVJN01000020.1"/>
</dbReference>
<dbReference type="AlphaFoldDB" id="A0A1Y2K2I3"/>
<dbReference type="GO" id="GO:0032263">
    <property type="term" value="P:GMP salvage"/>
    <property type="evidence" value="ECO:0007669"/>
    <property type="project" value="TreeGrafter"/>
</dbReference>
<dbReference type="STRING" id="1434232.MAIT1_01918"/>
<dbReference type="Pfam" id="PF00156">
    <property type="entry name" value="Pribosyltran"/>
    <property type="match status" value="1"/>
</dbReference>
<evidence type="ECO:0000256" key="2">
    <source>
        <dbReference type="ARBA" id="ARBA00049402"/>
    </source>
</evidence>
<name>A0A1Y2K2I3_9PROT</name>
<gene>
    <name evidence="4" type="ORF">MAIT1_01918</name>
</gene>
<reference evidence="4 5" key="1">
    <citation type="journal article" date="2016" name="BMC Genomics">
        <title>Combined genomic and structural analyses of a cultured magnetotactic bacterium reveals its niche adaptation to a dynamic environment.</title>
        <authorList>
            <person name="Araujo A.C."/>
            <person name="Morillo V."/>
            <person name="Cypriano J."/>
            <person name="Teixeira L.C."/>
            <person name="Leao P."/>
            <person name="Lyra S."/>
            <person name="Almeida L.G."/>
            <person name="Bazylinski D.A."/>
            <person name="Vasconcellos A.T."/>
            <person name="Abreu F."/>
            <person name="Lins U."/>
        </authorList>
    </citation>
    <scope>NUCLEOTIDE SEQUENCE [LARGE SCALE GENOMIC DNA]</scope>
    <source>
        <strain evidence="4 5">IT-1</strain>
    </source>
</reference>
<keyword evidence="4" id="KW-0808">Transferase</keyword>
<evidence type="ECO:0000256" key="1">
    <source>
        <dbReference type="ARBA" id="ARBA00048811"/>
    </source>
</evidence>
<dbReference type="InterPro" id="IPR000836">
    <property type="entry name" value="PRTase_dom"/>
</dbReference>
<dbReference type="InterPro" id="IPR050408">
    <property type="entry name" value="HGPRT"/>
</dbReference>
<proteinExistence type="predicted"/>
<evidence type="ECO:0000313" key="5">
    <source>
        <dbReference type="Proteomes" id="UP000194003"/>
    </source>
</evidence>
<evidence type="ECO:0000313" key="4">
    <source>
        <dbReference type="EMBL" id="OSM01867.1"/>
    </source>
</evidence>
<evidence type="ECO:0000259" key="3">
    <source>
        <dbReference type="Pfam" id="PF00156"/>
    </source>
</evidence>
<dbReference type="EMBL" id="LVJN01000020">
    <property type="protein sequence ID" value="OSM01867.1"/>
    <property type="molecule type" value="Genomic_DNA"/>
</dbReference>
<sequence>MSQSDPLPHLKPLIDADLLAERIAELAAQIEGDIQQQGLDAVLAIALKGGFLFGADLLRALSAPLPVVFVMDRPDAQDEADLALCNSDPDLIVGRDVILVDALLDSGGSAKRLLSGLRRYQPHSVRLAVLLHKTVDRAEPLPVSYLGFETPDLRLVGYGLDEDQRYRGLDAIHAWHCGDNTPC</sequence>
<keyword evidence="4" id="KW-0328">Glycosyltransferase</keyword>
<protein>
    <submittedName>
        <fullName evidence="4">Putative hypoxanthine phosphoribosyltransferase</fullName>
    </submittedName>
</protein>
<dbReference type="GO" id="GO:0000287">
    <property type="term" value="F:magnesium ion binding"/>
    <property type="evidence" value="ECO:0007669"/>
    <property type="project" value="TreeGrafter"/>
</dbReference>